<feature type="compositionally biased region" description="Basic and acidic residues" evidence="2">
    <location>
        <begin position="247"/>
        <end position="257"/>
    </location>
</feature>
<accession>A0A166SV63</accession>
<feature type="region of interest" description="Disordered" evidence="2">
    <location>
        <begin position="302"/>
        <end position="324"/>
    </location>
</feature>
<keyword evidence="1" id="KW-0539">Nucleus</keyword>
<feature type="region of interest" description="Disordered" evidence="2">
    <location>
        <begin position="1"/>
        <end position="84"/>
    </location>
</feature>
<dbReference type="STRING" id="708197.A0A166SV63"/>
<feature type="compositionally biased region" description="Basic and acidic residues" evidence="2">
    <location>
        <begin position="137"/>
        <end position="146"/>
    </location>
</feature>
<gene>
    <name evidence="3" type="ORF">CT0861_11675</name>
</gene>
<protein>
    <submittedName>
        <fullName evidence="3">ArcA-like protein</fullName>
    </submittedName>
</protein>
<feature type="region of interest" description="Disordered" evidence="2">
    <location>
        <begin position="245"/>
        <end position="272"/>
    </location>
</feature>
<dbReference type="PANTHER" id="PTHR37534:SF2">
    <property type="entry name" value="N-ACETYLTRANSFERASE DOMAIN-CONTAINING PROTEIN"/>
    <property type="match status" value="1"/>
</dbReference>
<dbReference type="PANTHER" id="PTHR37534">
    <property type="entry name" value="TRANSCRIPTIONAL ACTIVATOR PROTEIN UGA3"/>
    <property type="match status" value="1"/>
</dbReference>
<feature type="compositionally biased region" description="Low complexity" evidence="2">
    <location>
        <begin position="45"/>
        <end position="59"/>
    </location>
</feature>
<proteinExistence type="predicted"/>
<organism evidence="3 4">
    <name type="scientific">Colletotrichum tofieldiae</name>
    <dbReference type="NCBI Taxonomy" id="708197"/>
    <lineage>
        <taxon>Eukaryota</taxon>
        <taxon>Fungi</taxon>
        <taxon>Dikarya</taxon>
        <taxon>Ascomycota</taxon>
        <taxon>Pezizomycotina</taxon>
        <taxon>Sordariomycetes</taxon>
        <taxon>Hypocreomycetidae</taxon>
        <taxon>Glomerellales</taxon>
        <taxon>Glomerellaceae</taxon>
        <taxon>Colletotrichum</taxon>
        <taxon>Colletotrichum spaethianum species complex</taxon>
    </lineage>
</organism>
<dbReference type="GO" id="GO:0008270">
    <property type="term" value="F:zinc ion binding"/>
    <property type="evidence" value="ECO:0007669"/>
    <property type="project" value="InterPro"/>
</dbReference>
<dbReference type="GO" id="GO:0000976">
    <property type="term" value="F:transcription cis-regulatory region binding"/>
    <property type="evidence" value="ECO:0007669"/>
    <property type="project" value="TreeGrafter"/>
</dbReference>
<dbReference type="GO" id="GO:0005634">
    <property type="term" value="C:nucleus"/>
    <property type="evidence" value="ECO:0007669"/>
    <property type="project" value="TreeGrafter"/>
</dbReference>
<dbReference type="GO" id="GO:0000981">
    <property type="term" value="F:DNA-binding transcription factor activity, RNA polymerase II-specific"/>
    <property type="evidence" value="ECO:0007669"/>
    <property type="project" value="InterPro"/>
</dbReference>
<reference evidence="3 4" key="1">
    <citation type="submission" date="2015-06" db="EMBL/GenBank/DDBJ databases">
        <title>Survival trade-offs in plant roots during colonization by closely related pathogenic and mutualistic fungi.</title>
        <authorList>
            <person name="Hacquard S."/>
            <person name="Kracher B."/>
            <person name="Hiruma K."/>
            <person name="Weinman A."/>
            <person name="Muench P."/>
            <person name="Garrido Oter R."/>
            <person name="Ver Loren van Themaat E."/>
            <person name="Dallerey J.-F."/>
            <person name="Damm U."/>
            <person name="Henrissat B."/>
            <person name="Lespinet O."/>
            <person name="Thon M."/>
            <person name="Kemen E."/>
            <person name="McHardy A.C."/>
            <person name="Schulze-Lefert P."/>
            <person name="O'Connell R.J."/>
        </authorList>
    </citation>
    <scope>NUCLEOTIDE SEQUENCE [LARGE SCALE GENOMIC DNA]</scope>
    <source>
        <strain evidence="3 4">0861</strain>
    </source>
</reference>
<evidence type="ECO:0000313" key="3">
    <source>
        <dbReference type="EMBL" id="KZL71241.1"/>
    </source>
</evidence>
<sequence length="781" mass="86890">LESRKLSRPLRNSGSPSAPLATTTSQERLVTSEITSSRNRRRCGLSASFLLPPSSAYPSPRRHPPAQSRPRTTSARSPLIGETFPSEFEAGAISLRRRQHAHQAQPWPPRRSRGHPASAAPPAPQEMPSTTKPCARCKGDDQQPRCGRCEKRGVECHRPERRPSFRQGSTANYDGAFSREQRWVNSRPRAFRFDSRGTNNTVTTTLRKDASNESPISNASSLPETRVAASGILHETVRNLSEVPDVTNHERRLEEAHPLPTPSKRRRTEPVPQDGDQFFPVSPAGSGASGVSPWSNATIPTGRVRSREDDPPVHSPHAIGQGGEQFSPTAGSYHTATQDQEPLRNIQVTQPTDGIQEACLLRYFVEELSPWFDLCDDERHFQLVVARRARQCQPLRHAVFAVAARHLCRHPKFRAEPGGVVVYQDQPLPDLTPQSAFEYMLRCIPALHEVSRTQDEEYRENLAAAALILRQFEEMDPEDAQSAGSSDAGNGNGNSNVNFLDITKAILRAAPSRWSRLLSAVYWVAVRQEIYFALTLGRSPQITAQPDQGREASFANKLIWFMSEVAKWKMGERLESQWGKRSLTGNALSGLLANAGIERLRGEQEALALECARQFIPIMQRPANRSRGEIFPLTWYASDVEVTALQHFILAKMILVAEDPSLWYAFPLSVVLFRAKPPFSTPGVAKAHSALRSRQGSNRRAQRDAEHQVRAMILELCGLALHHLRAPPNLTTAGMGIMLYGDYFNDPWESAALAGILGEWKNHHAWPVRKGYQALGIADTD</sequence>
<keyword evidence="4" id="KW-1185">Reference proteome</keyword>
<dbReference type="Proteomes" id="UP000076552">
    <property type="component" value="Unassembled WGS sequence"/>
</dbReference>
<evidence type="ECO:0000256" key="1">
    <source>
        <dbReference type="ARBA" id="ARBA00023242"/>
    </source>
</evidence>
<evidence type="ECO:0000256" key="2">
    <source>
        <dbReference type="SAM" id="MobiDB-lite"/>
    </source>
</evidence>
<comment type="caution">
    <text evidence="3">The sequence shown here is derived from an EMBL/GenBank/DDBJ whole genome shotgun (WGS) entry which is preliminary data.</text>
</comment>
<dbReference type="AlphaFoldDB" id="A0A166SV63"/>
<dbReference type="CDD" id="cd00067">
    <property type="entry name" value="GAL4"/>
    <property type="match status" value="1"/>
</dbReference>
<dbReference type="InterPro" id="IPR001138">
    <property type="entry name" value="Zn2Cys6_DnaBD"/>
</dbReference>
<dbReference type="EMBL" id="LFIV01000076">
    <property type="protein sequence ID" value="KZL71241.1"/>
    <property type="molecule type" value="Genomic_DNA"/>
</dbReference>
<evidence type="ECO:0000313" key="4">
    <source>
        <dbReference type="Proteomes" id="UP000076552"/>
    </source>
</evidence>
<feature type="compositionally biased region" description="Polar residues" evidence="2">
    <location>
        <begin position="10"/>
        <end position="37"/>
    </location>
</feature>
<feature type="non-terminal residue" evidence="3">
    <location>
        <position position="1"/>
    </location>
</feature>
<dbReference type="GO" id="GO:0045944">
    <property type="term" value="P:positive regulation of transcription by RNA polymerase II"/>
    <property type="evidence" value="ECO:0007669"/>
    <property type="project" value="TreeGrafter"/>
</dbReference>
<name>A0A166SV63_9PEZI</name>
<feature type="region of interest" description="Disordered" evidence="2">
    <location>
        <begin position="96"/>
        <end position="146"/>
    </location>
</feature>